<comment type="function">
    <text evidence="1 4">The glycine cleavage system catalyzes the degradation of glycine. The P protein binds the alpha-amino group of glycine through its pyridoxal phosphate cofactor; CO(2) is released and the remaining methylamine moiety is then transferred to the lipoamide cofactor of the H protein.</text>
</comment>
<evidence type="ECO:0000256" key="2">
    <source>
        <dbReference type="ARBA" id="ARBA00023002"/>
    </source>
</evidence>
<evidence type="ECO:0000313" key="7">
    <source>
        <dbReference type="Proteomes" id="UP000001572"/>
    </source>
</evidence>
<dbReference type="EMBL" id="CP000724">
    <property type="protein sequence ID" value="ABR46258.1"/>
    <property type="molecule type" value="Genomic_DNA"/>
</dbReference>
<dbReference type="PANTHER" id="PTHR42806:SF1">
    <property type="entry name" value="GLYCINE DEHYDROGENASE (DECARBOXYLATING)"/>
    <property type="match status" value="1"/>
</dbReference>
<dbReference type="InterPro" id="IPR049315">
    <property type="entry name" value="GDC-P_N"/>
</dbReference>
<dbReference type="InterPro" id="IPR015421">
    <property type="entry name" value="PyrdxlP-dep_Trfase_major"/>
</dbReference>
<dbReference type="PIRSF" id="PIRSF006815">
    <property type="entry name" value="GcvPA"/>
    <property type="match status" value="1"/>
</dbReference>
<dbReference type="GO" id="GO:0009116">
    <property type="term" value="P:nucleoside metabolic process"/>
    <property type="evidence" value="ECO:0007669"/>
    <property type="project" value="InterPro"/>
</dbReference>
<accession>A6TJ90</accession>
<dbReference type="HOGENOM" id="CLU_004620_0_2_9"/>
<dbReference type="PANTHER" id="PTHR42806">
    <property type="entry name" value="GLYCINE CLEAVAGE SYSTEM P-PROTEIN"/>
    <property type="match status" value="1"/>
</dbReference>
<dbReference type="AlphaFoldDB" id="A6TJ90"/>
<evidence type="ECO:0000256" key="4">
    <source>
        <dbReference type="HAMAP-Rule" id="MF_00712"/>
    </source>
</evidence>
<dbReference type="Gene3D" id="3.40.640.10">
    <property type="entry name" value="Type I PLP-dependent aspartate aminotransferase-like (Major domain)"/>
    <property type="match status" value="1"/>
</dbReference>
<proteinExistence type="inferred from homology"/>
<feature type="domain" description="Glycine cleavage system P-protein N-terminal" evidence="5">
    <location>
        <begin position="4"/>
        <end position="442"/>
    </location>
</feature>
<dbReference type="InterPro" id="IPR023010">
    <property type="entry name" value="GcvPA"/>
</dbReference>
<keyword evidence="7" id="KW-1185">Reference proteome</keyword>
<dbReference type="RefSeq" id="WP_011971167.1">
    <property type="nucleotide sequence ID" value="NC_009633.1"/>
</dbReference>
<dbReference type="NCBIfam" id="NF001696">
    <property type="entry name" value="PRK00451.1"/>
    <property type="match status" value="1"/>
</dbReference>
<dbReference type="STRING" id="293826.Amet_0015"/>
<dbReference type="KEGG" id="amt:Amet_0015"/>
<dbReference type="SUPFAM" id="SSF53383">
    <property type="entry name" value="PLP-dependent transferases"/>
    <property type="match status" value="1"/>
</dbReference>
<dbReference type="OrthoDB" id="9771867at2"/>
<dbReference type="InterPro" id="IPR015422">
    <property type="entry name" value="PyrdxlP-dep_Trfase_small"/>
</dbReference>
<dbReference type="InterPro" id="IPR020581">
    <property type="entry name" value="GDC_P"/>
</dbReference>
<dbReference type="CDD" id="cd00613">
    <property type="entry name" value="GDC-P"/>
    <property type="match status" value="1"/>
</dbReference>
<dbReference type="Gene3D" id="3.90.1150.10">
    <property type="entry name" value="Aspartate Aminotransferase, domain 1"/>
    <property type="match status" value="1"/>
</dbReference>
<evidence type="ECO:0000259" key="5">
    <source>
        <dbReference type="Pfam" id="PF02347"/>
    </source>
</evidence>
<dbReference type="eggNOG" id="COG0403">
    <property type="taxonomic scope" value="Bacteria"/>
</dbReference>
<comment type="catalytic activity">
    <reaction evidence="3 4">
        <text>N(6)-[(R)-lipoyl]-L-lysyl-[glycine-cleavage complex H protein] + glycine + H(+) = N(6)-[(R)-S(8)-aminomethyldihydrolipoyl]-L-lysyl-[glycine-cleavage complex H protein] + CO2</text>
        <dbReference type="Rhea" id="RHEA:24304"/>
        <dbReference type="Rhea" id="RHEA-COMP:10494"/>
        <dbReference type="Rhea" id="RHEA-COMP:10495"/>
        <dbReference type="ChEBI" id="CHEBI:15378"/>
        <dbReference type="ChEBI" id="CHEBI:16526"/>
        <dbReference type="ChEBI" id="CHEBI:57305"/>
        <dbReference type="ChEBI" id="CHEBI:83099"/>
        <dbReference type="ChEBI" id="CHEBI:83143"/>
        <dbReference type="EC" id="1.4.4.2"/>
    </reaction>
</comment>
<dbReference type="Proteomes" id="UP000001572">
    <property type="component" value="Chromosome"/>
</dbReference>
<dbReference type="EC" id="1.4.4.2" evidence="4"/>
<gene>
    <name evidence="4" type="primary">gcvPA</name>
    <name evidence="6" type="ordered locus">Amet_0015</name>
</gene>
<protein>
    <recommendedName>
        <fullName evidence="4">Probable glycine dehydrogenase (decarboxylating) subunit 1</fullName>
        <ecNumber evidence="4">1.4.4.2</ecNumber>
    </recommendedName>
    <alternativeName>
        <fullName evidence="4">Glycine cleavage system P-protein subunit 1</fullName>
    </alternativeName>
    <alternativeName>
        <fullName evidence="4">Glycine decarboxylase subunit 1</fullName>
    </alternativeName>
    <alternativeName>
        <fullName evidence="4">Glycine dehydrogenase (aminomethyl-transferring) subunit 1</fullName>
    </alternativeName>
</protein>
<organism evidence="6 7">
    <name type="scientific">Alkaliphilus metalliredigens (strain QYMF)</name>
    <dbReference type="NCBI Taxonomy" id="293826"/>
    <lineage>
        <taxon>Bacteria</taxon>
        <taxon>Bacillati</taxon>
        <taxon>Bacillota</taxon>
        <taxon>Clostridia</taxon>
        <taxon>Peptostreptococcales</taxon>
        <taxon>Natronincolaceae</taxon>
        <taxon>Alkaliphilus</taxon>
    </lineage>
</organism>
<dbReference type="GO" id="GO:0004375">
    <property type="term" value="F:glycine dehydrogenase (decarboxylating) activity"/>
    <property type="evidence" value="ECO:0007669"/>
    <property type="project" value="UniProtKB-EC"/>
</dbReference>
<dbReference type="HAMAP" id="MF_00712">
    <property type="entry name" value="GcvPA"/>
    <property type="match status" value="1"/>
</dbReference>
<evidence type="ECO:0000313" key="6">
    <source>
        <dbReference type="EMBL" id="ABR46258.1"/>
    </source>
</evidence>
<dbReference type="GO" id="GO:0019464">
    <property type="term" value="P:glycine decarboxylation via glycine cleavage system"/>
    <property type="evidence" value="ECO:0007669"/>
    <property type="project" value="UniProtKB-UniRule"/>
</dbReference>
<dbReference type="Pfam" id="PF02347">
    <property type="entry name" value="GDC-P"/>
    <property type="match status" value="1"/>
</dbReference>
<name>A6TJ90_ALKMQ</name>
<evidence type="ECO:0000256" key="1">
    <source>
        <dbReference type="ARBA" id="ARBA00003788"/>
    </source>
</evidence>
<evidence type="ECO:0000256" key="3">
    <source>
        <dbReference type="ARBA" id="ARBA00049026"/>
    </source>
</evidence>
<keyword evidence="2 4" id="KW-0560">Oxidoreductase</keyword>
<comment type="similarity">
    <text evidence="4">Belongs to the GcvP family. N-terminal subunit subfamily.</text>
</comment>
<dbReference type="InterPro" id="IPR015424">
    <property type="entry name" value="PyrdxlP-dep_Trfase"/>
</dbReference>
<reference evidence="7" key="1">
    <citation type="journal article" date="2016" name="Genome Announc.">
        <title>Complete genome sequence of Alkaliphilus metalliredigens strain QYMF, an alkaliphilic and metal-reducing bacterium isolated from borax-contaminated leachate ponds.</title>
        <authorList>
            <person name="Hwang C."/>
            <person name="Copeland A."/>
            <person name="Lucas S."/>
            <person name="Lapidus A."/>
            <person name="Barry K."/>
            <person name="Detter J.C."/>
            <person name="Glavina Del Rio T."/>
            <person name="Hammon N."/>
            <person name="Israni S."/>
            <person name="Dalin E."/>
            <person name="Tice H."/>
            <person name="Pitluck S."/>
            <person name="Chertkov O."/>
            <person name="Brettin T."/>
            <person name="Bruce D."/>
            <person name="Han C."/>
            <person name="Schmutz J."/>
            <person name="Larimer F."/>
            <person name="Land M.L."/>
            <person name="Hauser L."/>
            <person name="Kyrpides N."/>
            <person name="Mikhailova N."/>
            <person name="Ye Q."/>
            <person name="Zhou J."/>
            <person name="Richardson P."/>
            <person name="Fields M.W."/>
        </authorList>
    </citation>
    <scope>NUCLEOTIDE SEQUENCE [LARGE SCALE GENOMIC DNA]</scope>
    <source>
        <strain evidence="7">QYMF</strain>
    </source>
</reference>
<sequence>MFPYIPATEESKKKMLEDVGLNSVEDLFKDISHKVRLKGELNIPKHKSELEVSSYIKKLGKMNETTEDYTCFLGCGAYDHYIPSVVDAVISRSEYYTAYTPYQAEIAQGTLQTIFEFQSMMAGLTGMDVCNASVYDGSTAVYEAAYVAVASNRRKEVLISKSVHPEYRKVLKASLGAANIKYIEIEIKEGTTDLDDLKEKLTKDVSAVIVQSPNFFGLIEEVEEVVKESHENKSLVVMSTDPISLGLLKTPGEMGVDIAIGEAQALGIPLSFGGPYLGFITTTKALLRKVPGRLVGMTKDVDGKRGFVLTLQTREQHIRREKSISNICTNQALNATAATVYLSLMGKEGMKEVAKQNYDKAHYAHEQLISTGMFEDSWEKPFFKEFTLKYKGNLKALKEKLEENKILGGFHPKEDYQALENHLIIAVTEKRSKEEVDQLCTIVKEVE</sequence>
<comment type="subunit">
    <text evidence="4">The glycine cleavage system is composed of four proteins: P, T, L and H. In this organism, the P 'protein' is a heterodimer of two subunits.</text>
</comment>